<dbReference type="EMBL" id="JBBDGL010000001">
    <property type="protein sequence ID" value="MEJ1154672.1"/>
    <property type="molecule type" value="Genomic_DNA"/>
</dbReference>
<dbReference type="InterPro" id="IPR051450">
    <property type="entry name" value="Gfo/Idh/MocA_Oxidoreductases"/>
</dbReference>
<evidence type="ECO:0000313" key="5">
    <source>
        <dbReference type="Proteomes" id="UP001368654"/>
    </source>
</evidence>
<sequence length="339" mass="35739">MSPLPRLALIGAGLIGAEVHLPRLVNRTDVEVAVIIDADRERARLIAQQHGVKHFSDDLDAVLADDQINIVDLCTPPTLHRSQVEASVRAGKDVILEKPLATTLSDAEHVARIVAAAPERTVMVAENWVYSSAGRALHALVTDGSLGDVEVWESRHESDHRLPSGGQPAWNYDLEASGGGYLMQAGTHAVSLGRRLFGEMAWVAATSPQATGDGGPFLDHDMVVSLGFRSGVVGSLVLSGRSRRPGSRVLSQTLIGTNATVDADILTGELTIGGASAPSVGPISMGFDEEFDHFFASRRAGTPPVTSAADQVETLRTVAAIYQSAACATRVDVEGITAS</sequence>
<dbReference type="SUPFAM" id="SSF55347">
    <property type="entry name" value="Glyceraldehyde-3-phosphate dehydrogenase-like, C-terminal domain"/>
    <property type="match status" value="1"/>
</dbReference>
<dbReference type="PANTHER" id="PTHR43377:SF1">
    <property type="entry name" value="BILIVERDIN REDUCTASE A"/>
    <property type="match status" value="1"/>
</dbReference>
<organism evidence="4 5">
    <name type="scientific">Microbacterium marmarense</name>
    <dbReference type="NCBI Taxonomy" id="3122051"/>
    <lineage>
        <taxon>Bacteria</taxon>
        <taxon>Bacillati</taxon>
        <taxon>Actinomycetota</taxon>
        <taxon>Actinomycetes</taxon>
        <taxon>Micrococcales</taxon>
        <taxon>Microbacteriaceae</taxon>
        <taxon>Microbacterium</taxon>
    </lineage>
</organism>
<protein>
    <submittedName>
        <fullName evidence="4">Gfo/Idh/MocA family oxidoreductase</fullName>
    </submittedName>
</protein>
<dbReference type="InterPro" id="IPR055170">
    <property type="entry name" value="GFO_IDH_MocA-like_dom"/>
</dbReference>
<dbReference type="InterPro" id="IPR036291">
    <property type="entry name" value="NAD(P)-bd_dom_sf"/>
</dbReference>
<feature type="domain" description="GFO/IDH/MocA-like oxidoreductase" evidence="3">
    <location>
        <begin position="135"/>
        <end position="259"/>
    </location>
</feature>
<name>A0ABU8LQZ4_9MICO</name>
<gene>
    <name evidence="4" type="ORF">WDU96_03540</name>
</gene>
<proteinExistence type="predicted"/>
<dbReference type="Pfam" id="PF01408">
    <property type="entry name" value="GFO_IDH_MocA"/>
    <property type="match status" value="1"/>
</dbReference>
<dbReference type="PANTHER" id="PTHR43377">
    <property type="entry name" value="BILIVERDIN REDUCTASE A"/>
    <property type="match status" value="1"/>
</dbReference>
<dbReference type="Proteomes" id="UP001368654">
    <property type="component" value="Unassembled WGS sequence"/>
</dbReference>
<evidence type="ECO:0000259" key="2">
    <source>
        <dbReference type="Pfam" id="PF01408"/>
    </source>
</evidence>
<evidence type="ECO:0000313" key="4">
    <source>
        <dbReference type="EMBL" id="MEJ1154672.1"/>
    </source>
</evidence>
<dbReference type="Gene3D" id="3.40.50.720">
    <property type="entry name" value="NAD(P)-binding Rossmann-like Domain"/>
    <property type="match status" value="1"/>
</dbReference>
<evidence type="ECO:0000259" key="3">
    <source>
        <dbReference type="Pfam" id="PF22725"/>
    </source>
</evidence>
<keyword evidence="1" id="KW-0520">NAD</keyword>
<accession>A0ABU8LQZ4</accession>
<comment type="caution">
    <text evidence="4">The sequence shown here is derived from an EMBL/GenBank/DDBJ whole genome shotgun (WGS) entry which is preliminary data.</text>
</comment>
<dbReference type="InterPro" id="IPR000683">
    <property type="entry name" value="Gfo/Idh/MocA-like_OxRdtase_N"/>
</dbReference>
<evidence type="ECO:0000256" key="1">
    <source>
        <dbReference type="ARBA" id="ARBA00023027"/>
    </source>
</evidence>
<dbReference type="Pfam" id="PF22725">
    <property type="entry name" value="GFO_IDH_MocA_C3"/>
    <property type="match status" value="1"/>
</dbReference>
<dbReference type="Gene3D" id="3.30.360.10">
    <property type="entry name" value="Dihydrodipicolinate Reductase, domain 2"/>
    <property type="match status" value="1"/>
</dbReference>
<feature type="domain" description="Gfo/Idh/MocA-like oxidoreductase N-terminal" evidence="2">
    <location>
        <begin position="6"/>
        <end position="124"/>
    </location>
</feature>
<keyword evidence="5" id="KW-1185">Reference proteome</keyword>
<reference evidence="4 5" key="1">
    <citation type="submission" date="2024-02" db="EMBL/GenBank/DDBJ databases">
        <authorList>
            <person name="Saticioglu I.B."/>
        </authorList>
    </citation>
    <scope>NUCLEOTIDE SEQUENCE [LARGE SCALE GENOMIC DNA]</scope>
    <source>
        <strain evidence="4 5">Mu-86</strain>
    </source>
</reference>
<dbReference type="RefSeq" id="WP_337337106.1">
    <property type="nucleotide sequence ID" value="NZ_JBBDGL010000001.1"/>
</dbReference>
<dbReference type="SUPFAM" id="SSF51735">
    <property type="entry name" value="NAD(P)-binding Rossmann-fold domains"/>
    <property type="match status" value="1"/>
</dbReference>